<dbReference type="InterPro" id="IPR003760">
    <property type="entry name" value="PnrA-like"/>
</dbReference>
<comment type="subcellular location">
    <subcellularLocation>
        <location evidence="1">Cell membrane</location>
        <topology evidence="1">Lipid-anchor</topology>
    </subcellularLocation>
</comment>
<dbReference type="RefSeq" id="WP_188782044.1">
    <property type="nucleotide sequence ID" value="NZ_BMNI01000001.1"/>
</dbReference>
<dbReference type="CDD" id="cd06354">
    <property type="entry name" value="PBP1_PrnA-like"/>
    <property type="match status" value="1"/>
</dbReference>
<evidence type="ECO:0000313" key="8">
    <source>
        <dbReference type="EMBL" id="GGO84488.1"/>
    </source>
</evidence>
<protein>
    <submittedName>
        <fullName evidence="8">BMP family ABC transporter substrate-binding protein</fullName>
    </submittedName>
</protein>
<gene>
    <name evidence="8" type="ORF">GCM10011584_02140</name>
</gene>
<evidence type="ECO:0000256" key="6">
    <source>
        <dbReference type="ARBA" id="ARBA00023288"/>
    </source>
</evidence>
<dbReference type="PANTHER" id="PTHR34296:SF2">
    <property type="entry name" value="ABC TRANSPORTER GUANOSINE-BINDING PROTEIN NUPN"/>
    <property type="match status" value="1"/>
</dbReference>
<proteinExistence type="inferred from homology"/>
<feature type="domain" description="ABC transporter substrate-binding protein PnrA-like" evidence="7">
    <location>
        <begin position="50"/>
        <end position="354"/>
    </location>
</feature>
<evidence type="ECO:0000256" key="1">
    <source>
        <dbReference type="ARBA" id="ARBA00004193"/>
    </source>
</evidence>
<evidence type="ECO:0000256" key="3">
    <source>
        <dbReference type="ARBA" id="ARBA00022475"/>
    </source>
</evidence>
<keyword evidence="3" id="KW-1003">Cell membrane</keyword>
<accession>A0ABQ2N4P8</accession>
<keyword evidence="5" id="KW-0472">Membrane</keyword>
<dbReference type="SUPFAM" id="SSF53822">
    <property type="entry name" value="Periplasmic binding protein-like I"/>
    <property type="match status" value="1"/>
</dbReference>
<keyword evidence="6" id="KW-0449">Lipoprotein</keyword>
<keyword evidence="9" id="KW-1185">Reference proteome</keyword>
<reference evidence="9" key="1">
    <citation type="journal article" date="2019" name="Int. J. Syst. Evol. Microbiol.">
        <title>The Global Catalogue of Microorganisms (GCM) 10K type strain sequencing project: providing services to taxonomists for standard genome sequencing and annotation.</title>
        <authorList>
            <consortium name="The Broad Institute Genomics Platform"/>
            <consortium name="The Broad Institute Genome Sequencing Center for Infectious Disease"/>
            <person name="Wu L."/>
            <person name="Ma J."/>
        </authorList>
    </citation>
    <scope>NUCLEOTIDE SEQUENCE [LARGE SCALE GENOMIC DNA]</scope>
    <source>
        <strain evidence="9">CGMCC 4.7371</strain>
    </source>
</reference>
<evidence type="ECO:0000256" key="4">
    <source>
        <dbReference type="ARBA" id="ARBA00022729"/>
    </source>
</evidence>
<dbReference type="Proteomes" id="UP000655410">
    <property type="component" value="Unassembled WGS sequence"/>
</dbReference>
<dbReference type="PROSITE" id="PS51257">
    <property type="entry name" value="PROKAR_LIPOPROTEIN"/>
    <property type="match status" value="1"/>
</dbReference>
<sequence>MRNVSKIAAVGLVASLALTGCGKKHEDTASSGSKDVCSGFKDSSPVKLAIAFDVGGRGDHSFNDAAYAGAEKAVSDLGASCIDAQATVGETDAQRADRLKQLADKGATAIVGVGYLYSTAVNQVAQQYPKVNFLVVDGYDPDKNANANVAYDAFAPQESSYLAGVAAALKTKTKNVGVIGAVPGAVIDPFMAGYKAGVHAVDPKIEVQSKYIVQSGDKGFNDPTDAKQIAQQMLDNGADVIFHAAGLSGAGLFEAVAAAGDGKWAIGVDGDQYGSATKEEQPHILTSALKRVDTGVYDFAASVKDGKPQSSYVTYNLKNDGVALSYSGGFLDDVKSKIDAYATKIENGQIKVPTDPKTVK</sequence>
<evidence type="ECO:0000313" key="9">
    <source>
        <dbReference type="Proteomes" id="UP000655410"/>
    </source>
</evidence>
<dbReference type="Pfam" id="PF02608">
    <property type="entry name" value="Bmp"/>
    <property type="match status" value="1"/>
</dbReference>
<evidence type="ECO:0000259" key="7">
    <source>
        <dbReference type="Pfam" id="PF02608"/>
    </source>
</evidence>
<organism evidence="8 9">
    <name type="scientific">Nocardioides phosphati</name>
    <dbReference type="NCBI Taxonomy" id="1867775"/>
    <lineage>
        <taxon>Bacteria</taxon>
        <taxon>Bacillati</taxon>
        <taxon>Actinomycetota</taxon>
        <taxon>Actinomycetes</taxon>
        <taxon>Propionibacteriales</taxon>
        <taxon>Nocardioidaceae</taxon>
        <taxon>Nocardioides</taxon>
    </lineage>
</organism>
<comment type="caution">
    <text evidence="8">The sequence shown here is derived from an EMBL/GenBank/DDBJ whole genome shotgun (WGS) entry which is preliminary data.</text>
</comment>
<dbReference type="InterPro" id="IPR028082">
    <property type="entry name" value="Peripla_BP_I"/>
</dbReference>
<dbReference type="EMBL" id="BMNI01000001">
    <property type="protein sequence ID" value="GGO84488.1"/>
    <property type="molecule type" value="Genomic_DNA"/>
</dbReference>
<keyword evidence="4" id="KW-0732">Signal</keyword>
<evidence type="ECO:0000256" key="5">
    <source>
        <dbReference type="ARBA" id="ARBA00023136"/>
    </source>
</evidence>
<comment type="similarity">
    <text evidence="2">Belongs to the BMP lipoprotein family.</text>
</comment>
<dbReference type="Gene3D" id="3.40.50.2300">
    <property type="match status" value="2"/>
</dbReference>
<name>A0ABQ2N4P8_9ACTN</name>
<dbReference type="PANTHER" id="PTHR34296">
    <property type="entry name" value="TRANSCRIPTIONAL ACTIVATOR PROTEIN MED"/>
    <property type="match status" value="1"/>
</dbReference>
<dbReference type="InterPro" id="IPR050957">
    <property type="entry name" value="BMP_lipoprotein"/>
</dbReference>
<evidence type="ECO:0000256" key="2">
    <source>
        <dbReference type="ARBA" id="ARBA00008610"/>
    </source>
</evidence>